<dbReference type="PANTHER" id="PTHR34475:SF1">
    <property type="entry name" value="CYTOSKELETON PROTEIN RODZ"/>
    <property type="match status" value="1"/>
</dbReference>
<feature type="compositionally biased region" description="Low complexity" evidence="1">
    <location>
        <begin position="21"/>
        <end position="31"/>
    </location>
</feature>
<evidence type="ECO:0000313" key="4">
    <source>
        <dbReference type="EMBL" id="GGA98365.1"/>
    </source>
</evidence>
<keyword evidence="2" id="KW-0472">Membrane</keyword>
<evidence type="ECO:0000313" key="5">
    <source>
        <dbReference type="Proteomes" id="UP000620596"/>
    </source>
</evidence>
<evidence type="ECO:0000256" key="2">
    <source>
        <dbReference type="SAM" id="Phobius"/>
    </source>
</evidence>
<keyword evidence="2" id="KW-1133">Transmembrane helix</keyword>
<dbReference type="Proteomes" id="UP000620596">
    <property type="component" value="Unassembled WGS sequence"/>
</dbReference>
<feature type="compositionally biased region" description="Polar residues" evidence="1">
    <location>
        <begin position="187"/>
        <end position="199"/>
    </location>
</feature>
<dbReference type="Pfam" id="PF13413">
    <property type="entry name" value="HTH_25"/>
    <property type="match status" value="1"/>
</dbReference>
<dbReference type="Gene3D" id="1.10.260.40">
    <property type="entry name" value="lambda repressor-like DNA-binding domains"/>
    <property type="match status" value="1"/>
</dbReference>
<dbReference type="GO" id="GO:0003677">
    <property type="term" value="F:DNA binding"/>
    <property type="evidence" value="ECO:0007669"/>
    <property type="project" value="InterPro"/>
</dbReference>
<dbReference type="RefSeq" id="WP_188708276.1">
    <property type="nucleotide sequence ID" value="NZ_BMIG01000006.1"/>
</dbReference>
<dbReference type="InterPro" id="IPR010982">
    <property type="entry name" value="Lambda_DNA-bd_dom_sf"/>
</dbReference>
<name>A0A916SGM8_9BURK</name>
<feature type="region of interest" description="Disordered" evidence="1">
    <location>
        <begin position="1"/>
        <end position="31"/>
    </location>
</feature>
<keyword evidence="2" id="KW-0812">Transmembrane</keyword>
<feature type="transmembrane region" description="Helical" evidence="2">
    <location>
        <begin position="137"/>
        <end position="157"/>
    </location>
</feature>
<feature type="domain" description="Cytoskeleton protein RodZ-like C-terminal" evidence="3">
    <location>
        <begin position="259"/>
        <end position="330"/>
    </location>
</feature>
<dbReference type="PANTHER" id="PTHR34475">
    <property type="match status" value="1"/>
</dbReference>
<dbReference type="InterPro" id="IPR025194">
    <property type="entry name" value="RodZ-like_C"/>
</dbReference>
<keyword evidence="5" id="KW-1185">Reference proteome</keyword>
<dbReference type="Pfam" id="PF13464">
    <property type="entry name" value="RodZ_C"/>
    <property type="match status" value="1"/>
</dbReference>
<sequence>MSEFDGQAPGSSGMPMEESARAGSPAPAESAGALLRQAREAAGLHIAALAVALKVPVKKLEALEADRLDLLPDAVFVRALASSVCRTLKMDAAQVLALLPQTGKPRLGYQQTSINTPFRSPSDGPGPSLWAQVSRPAVLAGLLLLLGALVLIFFPAVQQQEMAVQPLASSAVGAPQPVPGSVEATPAQLQESPRPTVSESPVAAAAAGGVLPAAKAIPTGLPAGSALLMPAASPADAPAAITAQATTTPSAAVAGGLIVFTAKGTSWVEVTDAKGVVVLRRTLAPGEVAGASGVLPLAAVVGRVDATQVHVRGRPFDLGAVAKDNVARFEVK</sequence>
<feature type="region of interest" description="Disordered" evidence="1">
    <location>
        <begin position="175"/>
        <end position="200"/>
    </location>
</feature>
<reference evidence="4" key="1">
    <citation type="journal article" date="2014" name="Int. J. Syst. Evol. Microbiol.">
        <title>Complete genome sequence of Corynebacterium casei LMG S-19264T (=DSM 44701T), isolated from a smear-ripened cheese.</title>
        <authorList>
            <consortium name="US DOE Joint Genome Institute (JGI-PGF)"/>
            <person name="Walter F."/>
            <person name="Albersmeier A."/>
            <person name="Kalinowski J."/>
            <person name="Ruckert C."/>
        </authorList>
    </citation>
    <scope>NUCLEOTIDE SEQUENCE</scope>
    <source>
        <strain evidence="4">CGMCC 1.15322</strain>
    </source>
</reference>
<evidence type="ECO:0000256" key="1">
    <source>
        <dbReference type="SAM" id="MobiDB-lite"/>
    </source>
</evidence>
<reference evidence="4" key="2">
    <citation type="submission" date="2020-09" db="EMBL/GenBank/DDBJ databases">
        <authorList>
            <person name="Sun Q."/>
            <person name="Zhou Y."/>
        </authorList>
    </citation>
    <scope>NUCLEOTIDE SEQUENCE</scope>
    <source>
        <strain evidence="4">CGMCC 1.15322</strain>
    </source>
</reference>
<dbReference type="AlphaFoldDB" id="A0A916SGM8"/>
<gene>
    <name evidence="4" type="ORF">GCM10011496_19310</name>
</gene>
<accession>A0A916SGM8</accession>
<proteinExistence type="predicted"/>
<comment type="caution">
    <text evidence="4">The sequence shown here is derived from an EMBL/GenBank/DDBJ whole genome shotgun (WGS) entry which is preliminary data.</text>
</comment>
<evidence type="ECO:0000259" key="3">
    <source>
        <dbReference type="Pfam" id="PF13464"/>
    </source>
</evidence>
<dbReference type="InterPro" id="IPR050400">
    <property type="entry name" value="Bact_Cytoskel_RodZ"/>
</dbReference>
<organism evidence="4 5">
    <name type="scientific">Polaromonas eurypsychrophila</name>
    <dbReference type="NCBI Taxonomy" id="1614635"/>
    <lineage>
        <taxon>Bacteria</taxon>
        <taxon>Pseudomonadati</taxon>
        <taxon>Pseudomonadota</taxon>
        <taxon>Betaproteobacteria</taxon>
        <taxon>Burkholderiales</taxon>
        <taxon>Comamonadaceae</taxon>
        <taxon>Polaromonas</taxon>
    </lineage>
</organism>
<protein>
    <recommendedName>
        <fullName evidence="3">Cytoskeleton protein RodZ-like C-terminal domain-containing protein</fullName>
    </recommendedName>
</protein>
<dbReference type="EMBL" id="BMIG01000006">
    <property type="protein sequence ID" value="GGA98365.1"/>
    <property type="molecule type" value="Genomic_DNA"/>
</dbReference>